<dbReference type="AlphaFoldDB" id="A0A2S1LYD7"/>
<dbReference type="EMBL" id="CP025786">
    <property type="protein sequence ID" value="AWG43327.1"/>
    <property type="molecule type" value="Genomic_DNA"/>
</dbReference>
<accession>A0A2S1LYD7</accession>
<evidence type="ECO:0000256" key="2">
    <source>
        <dbReference type="SAM" id="SignalP"/>
    </source>
</evidence>
<evidence type="ECO:0000313" key="4">
    <source>
        <dbReference type="Proteomes" id="UP000244655"/>
    </source>
</evidence>
<geneLocation type="plasmid" evidence="3 4">
    <name>pl78</name>
</geneLocation>
<name>A0A2S1LYD7_9SPIR</name>
<dbReference type="PROSITE" id="PS51257">
    <property type="entry name" value="PROKAR_LIPOPROTEIN"/>
    <property type="match status" value="1"/>
</dbReference>
<evidence type="ECO:0008006" key="5">
    <source>
        <dbReference type="Google" id="ProtNLM"/>
    </source>
</evidence>
<reference evidence="3 4" key="1">
    <citation type="submission" date="2018-01" db="EMBL/GenBank/DDBJ databases">
        <title>Genome sequence of Borrelia tachyglossi.</title>
        <authorList>
            <person name="Gofton A.W."/>
        </authorList>
    </citation>
    <scope>NUCLEOTIDE SEQUENCE [LARGE SCALE GENOMIC DNA]</scope>
    <source>
        <strain evidence="3 4">Bc-F10-1268</strain>
        <plasmid evidence="3 4">pl78</plasmid>
    </source>
</reference>
<organism evidence="3 4">
    <name type="scientific">Candidatus Borreliella tachyglossi</name>
    <dbReference type="NCBI Taxonomy" id="1964448"/>
    <lineage>
        <taxon>Bacteria</taxon>
        <taxon>Pseudomonadati</taxon>
        <taxon>Spirochaetota</taxon>
        <taxon>Spirochaetia</taxon>
        <taxon>Spirochaetales</taxon>
        <taxon>Borreliaceae</taxon>
        <taxon>Borreliella</taxon>
    </lineage>
</organism>
<dbReference type="RefSeq" id="WP_108729721.1">
    <property type="nucleotide sequence ID" value="NZ_CP025786.1"/>
</dbReference>
<protein>
    <recommendedName>
        <fullName evidence="5">Lipoprotein</fullName>
    </recommendedName>
</protein>
<feature type="compositionally biased region" description="Polar residues" evidence="1">
    <location>
        <begin position="52"/>
        <end position="64"/>
    </location>
</feature>
<keyword evidence="2" id="KW-0732">Signal</keyword>
<feature type="signal peptide" evidence="2">
    <location>
        <begin position="1"/>
        <end position="18"/>
    </location>
</feature>
<sequence length="294" mass="33753">MRKRLIFILICIIMLACAQEPKDKKSTISRTPKHTITKPENTQVHQQDDASTKSPGSKPTTPDQTPAIAPTESTSEEQNYTPETKNQDSGTLSILTEDEYYKNYFATKEYAIKDINPKSNINIDISMRNNRTDYPLFTDVNLTHMRLIVHISPVLGIFNIKDTNDLSKSNNLEELLRLSPSSIEIMLYSKKNNNTSIIMPLSKRFSDDLREIYTNHSLSNLIYNGSLQLRIKYDEPYKTISTATFFQLINGKDISLSPANYHEPYYKLLFKGDDIVNLLESINTLYKIKELLRD</sequence>
<gene>
    <name evidence="3" type="ORF">CR532_04840</name>
</gene>
<feature type="region of interest" description="Disordered" evidence="1">
    <location>
        <begin position="22"/>
        <end position="92"/>
    </location>
</feature>
<keyword evidence="3" id="KW-0614">Plasmid</keyword>
<keyword evidence="4" id="KW-1185">Reference proteome</keyword>
<evidence type="ECO:0000313" key="3">
    <source>
        <dbReference type="EMBL" id="AWG43327.1"/>
    </source>
</evidence>
<evidence type="ECO:0000256" key="1">
    <source>
        <dbReference type="SAM" id="MobiDB-lite"/>
    </source>
</evidence>
<dbReference type="Proteomes" id="UP000244655">
    <property type="component" value="Plasmid pl78"/>
</dbReference>
<proteinExistence type="predicted"/>
<feature type="compositionally biased region" description="Polar residues" evidence="1">
    <location>
        <begin position="71"/>
        <end position="92"/>
    </location>
</feature>
<feature type="chain" id="PRO_5015608712" description="Lipoprotein" evidence="2">
    <location>
        <begin position="19"/>
        <end position="294"/>
    </location>
</feature>